<dbReference type="Gene3D" id="1.10.600.10">
    <property type="entry name" value="Farnesyl Diphosphate Synthase"/>
    <property type="match status" value="1"/>
</dbReference>
<dbReference type="Pfam" id="PF19086">
    <property type="entry name" value="Terpene_syn_C_2"/>
    <property type="match status" value="1"/>
</dbReference>
<dbReference type="InterPro" id="IPR008949">
    <property type="entry name" value="Isoprenoid_synthase_dom_sf"/>
</dbReference>
<dbReference type="Pfam" id="PF13469">
    <property type="entry name" value="Sulfotransfer_3"/>
    <property type="match status" value="1"/>
</dbReference>
<proteinExistence type="predicted"/>
<evidence type="ECO:0000256" key="1">
    <source>
        <dbReference type="SAM" id="MobiDB-lite"/>
    </source>
</evidence>
<feature type="compositionally biased region" description="Low complexity" evidence="1">
    <location>
        <begin position="190"/>
        <end position="239"/>
    </location>
</feature>
<dbReference type="Proteomes" id="UP001602123">
    <property type="component" value="Unassembled WGS sequence"/>
</dbReference>
<keyword evidence="3" id="KW-1185">Reference proteome</keyword>
<dbReference type="InterPro" id="IPR027417">
    <property type="entry name" value="P-loop_NTPase"/>
</dbReference>
<protein>
    <submittedName>
        <fullName evidence="2">Sulfotransferase</fullName>
    </submittedName>
</protein>
<dbReference type="EMBL" id="JBIAUT010000015">
    <property type="protein sequence ID" value="MFF4220573.1"/>
    <property type="molecule type" value="Genomic_DNA"/>
</dbReference>
<feature type="compositionally biased region" description="Basic residues" evidence="1">
    <location>
        <begin position="240"/>
        <end position="254"/>
    </location>
</feature>
<evidence type="ECO:0000313" key="2">
    <source>
        <dbReference type="EMBL" id="MFF4220573.1"/>
    </source>
</evidence>
<dbReference type="RefSeq" id="WP_388633254.1">
    <property type="nucleotide sequence ID" value="NZ_JBIAUT010000015.1"/>
</dbReference>
<organism evidence="2 3">
    <name type="scientific">Streptomyces nondiastaticus</name>
    <dbReference type="NCBI Taxonomy" id="3154512"/>
    <lineage>
        <taxon>Bacteria</taxon>
        <taxon>Bacillati</taxon>
        <taxon>Actinomycetota</taxon>
        <taxon>Actinomycetes</taxon>
        <taxon>Kitasatosporales</taxon>
        <taxon>Streptomycetaceae</taxon>
        <taxon>Streptomyces</taxon>
    </lineage>
</organism>
<dbReference type="SUPFAM" id="SSF52540">
    <property type="entry name" value="P-loop containing nucleoside triphosphate hydrolases"/>
    <property type="match status" value="1"/>
</dbReference>
<comment type="caution">
    <text evidence="2">The sequence shown here is derived from an EMBL/GenBank/DDBJ whole genome shotgun (WGS) entry which is preliminary data.</text>
</comment>
<accession>A0ABW6U9E7</accession>
<dbReference type="SUPFAM" id="SSF48576">
    <property type="entry name" value="Terpenoid synthases"/>
    <property type="match status" value="1"/>
</dbReference>
<name>A0ABW6U9E7_9ACTN</name>
<sequence>MGLGADWTDVFVSMRHDNWPCWVYPRGVTDRVRASADLTICVSVCDNLLTDMQRGLRPDRTADVTATVLRVVGGAPPGDDPPAVMTAEAWNGLTAAMRPGRRRRVLDGIHDYVKGEAMADEVHRTGRRLTIDAYLPMRGYAIGARPWTAMLDFVLDVDLPDELLDSPGLCRARELAVMHSALGPGPGGRAWTPTSKAWATSSPATSPTTSSAPATAAAATSGTAAPPAAARPSSATGSRSVRRRAVGRPLRRIVPRAGREPEVSPRRTLCRPGARPVGRVRCAGRGSRVGGGMRSVTFVVGSGRSGSTALSRIVRAHPGLLSLNEFWASVGTRALPGGPVGGAEFWRLIADPHPAFDSMVRSGMPMAEFLHPRAARRGEGGGIPALSLMVLPHLTDDPDGLFEELKGTVVAWPRRTAPEHHEALFDVLCARFGRRTVVERSGYSGHRVPQLHAAFPGAKFVHMFRDGPDCALSMSRHPGFRLILLRREIQARTGAAHADAPLTEEQVRSLPPELAGLLTVPFDPALVLDRPLPLAEFGALWSQVVTEAADHLGRLPQEQWIPLAYEDLLDAPRRELTRLAAFFGVEPLPQWLDAGCAMLDGGRRGASLRLPPGELAALRERCAPGMRALKAAGGPPLTADQRLFRRAPQ</sequence>
<feature type="region of interest" description="Disordered" evidence="1">
    <location>
        <begin position="181"/>
        <end position="278"/>
    </location>
</feature>
<gene>
    <name evidence="2" type="ORF">ACFYZM_30480</name>
</gene>
<evidence type="ECO:0000313" key="3">
    <source>
        <dbReference type="Proteomes" id="UP001602123"/>
    </source>
</evidence>
<reference evidence="2 3" key="1">
    <citation type="submission" date="2024-10" db="EMBL/GenBank/DDBJ databases">
        <title>The Natural Products Discovery Center: Release of the First 8490 Sequenced Strains for Exploring Actinobacteria Biosynthetic Diversity.</title>
        <authorList>
            <person name="Kalkreuter E."/>
            <person name="Kautsar S.A."/>
            <person name="Yang D."/>
            <person name="Bader C.D."/>
            <person name="Teijaro C.N."/>
            <person name="Fluegel L."/>
            <person name="Davis C.M."/>
            <person name="Simpson J.R."/>
            <person name="Lauterbach L."/>
            <person name="Steele A.D."/>
            <person name="Gui C."/>
            <person name="Meng S."/>
            <person name="Li G."/>
            <person name="Viehrig K."/>
            <person name="Ye F."/>
            <person name="Su P."/>
            <person name="Kiefer A.F."/>
            <person name="Nichols A."/>
            <person name="Cepeda A.J."/>
            <person name="Yan W."/>
            <person name="Fan B."/>
            <person name="Jiang Y."/>
            <person name="Adhikari A."/>
            <person name="Zheng C.-J."/>
            <person name="Schuster L."/>
            <person name="Cowan T.M."/>
            <person name="Smanski M.J."/>
            <person name="Chevrette M.G."/>
            <person name="De Carvalho L.P.S."/>
            <person name="Shen B."/>
        </authorList>
    </citation>
    <scope>NUCLEOTIDE SEQUENCE [LARGE SCALE GENOMIC DNA]</scope>
    <source>
        <strain evidence="2 3">NPDC001650</strain>
    </source>
</reference>
<dbReference type="Gene3D" id="3.40.50.300">
    <property type="entry name" value="P-loop containing nucleotide triphosphate hydrolases"/>
    <property type="match status" value="1"/>
</dbReference>